<feature type="compositionally biased region" description="Low complexity" evidence="10">
    <location>
        <begin position="89"/>
        <end position="104"/>
    </location>
</feature>
<comment type="subcellular location">
    <subcellularLocation>
        <location evidence="1">Cytoplasm</location>
        <location evidence="1">Cytoskeleton</location>
    </subcellularLocation>
</comment>
<dbReference type="PANTHER" id="PTHR47971:SF8">
    <property type="entry name" value="KINESIN-LIKE PROTEIN"/>
    <property type="match status" value="1"/>
</dbReference>
<evidence type="ECO:0000259" key="12">
    <source>
        <dbReference type="PROSITE" id="PS50105"/>
    </source>
</evidence>
<dbReference type="InterPro" id="IPR027640">
    <property type="entry name" value="Kinesin-like_fam"/>
</dbReference>
<accession>A0ABQ8UPW0</accession>
<dbReference type="Gene3D" id="1.10.150.50">
    <property type="entry name" value="Transcription Factor, Ets-1"/>
    <property type="match status" value="1"/>
</dbReference>
<proteinExistence type="inferred from homology"/>
<evidence type="ECO:0000256" key="6">
    <source>
        <dbReference type="ARBA" id="ARBA00023175"/>
    </source>
</evidence>
<feature type="region of interest" description="Disordered" evidence="10">
    <location>
        <begin position="67"/>
        <end position="104"/>
    </location>
</feature>
<keyword evidence="4 8" id="KW-0547">Nucleotide-binding</keyword>
<evidence type="ECO:0000313" key="14">
    <source>
        <dbReference type="Proteomes" id="UP001141327"/>
    </source>
</evidence>
<dbReference type="EMBL" id="JAPMOS010000012">
    <property type="protein sequence ID" value="KAJ4460491.1"/>
    <property type="molecule type" value="Genomic_DNA"/>
</dbReference>
<dbReference type="InterPro" id="IPR036961">
    <property type="entry name" value="Kinesin_motor_dom_sf"/>
</dbReference>
<keyword evidence="3 9" id="KW-0493">Microtubule</keyword>
<evidence type="ECO:0000256" key="4">
    <source>
        <dbReference type="ARBA" id="ARBA00022741"/>
    </source>
</evidence>
<dbReference type="PROSITE" id="PS50105">
    <property type="entry name" value="SAM_DOMAIN"/>
    <property type="match status" value="1"/>
</dbReference>
<evidence type="ECO:0000256" key="9">
    <source>
        <dbReference type="RuleBase" id="RU000394"/>
    </source>
</evidence>
<dbReference type="PANTHER" id="PTHR47971">
    <property type="entry name" value="KINESIN-RELATED PROTEIN 6"/>
    <property type="match status" value="1"/>
</dbReference>
<keyword evidence="14" id="KW-1185">Reference proteome</keyword>
<evidence type="ECO:0000313" key="13">
    <source>
        <dbReference type="EMBL" id="KAJ4460491.1"/>
    </source>
</evidence>
<evidence type="ECO:0000256" key="2">
    <source>
        <dbReference type="ARBA" id="ARBA00022490"/>
    </source>
</evidence>
<dbReference type="SMART" id="SM00129">
    <property type="entry name" value="KISc"/>
    <property type="match status" value="1"/>
</dbReference>
<dbReference type="SUPFAM" id="SSF47769">
    <property type="entry name" value="SAM/Pointed domain"/>
    <property type="match status" value="1"/>
</dbReference>
<organism evidence="13 14">
    <name type="scientific">Paratrimastix pyriformis</name>
    <dbReference type="NCBI Taxonomy" id="342808"/>
    <lineage>
        <taxon>Eukaryota</taxon>
        <taxon>Metamonada</taxon>
        <taxon>Preaxostyla</taxon>
        <taxon>Paratrimastigidae</taxon>
        <taxon>Paratrimastix</taxon>
    </lineage>
</organism>
<keyword evidence="2" id="KW-0963">Cytoplasm</keyword>
<feature type="binding site" evidence="8">
    <location>
        <begin position="219"/>
        <end position="226"/>
    </location>
    <ligand>
        <name>ATP</name>
        <dbReference type="ChEBI" id="CHEBI:30616"/>
    </ligand>
</feature>
<evidence type="ECO:0000256" key="10">
    <source>
        <dbReference type="SAM" id="MobiDB-lite"/>
    </source>
</evidence>
<evidence type="ECO:0000256" key="8">
    <source>
        <dbReference type="PROSITE-ProRule" id="PRU00283"/>
    </source>
</evidence>
<gene>
    <name evidence="13" type="ORF">PAPYR_3105</name>
</gene>
<dbReference type="PRINTS" id="PR00380">
    <property type="entry name" value="KINESINHEAVY"/>
</dbReference>
<comment type="similarity">
    <text evidence="8 9">Belongs to the TRAFAC class myosin-kinesin ATPase superfamily. Kinesin family.</text>
</comment>
<dbReference type="InterPro" id="IPR001752">
    <property type="entry name" value="Kinesin_motor_dom"/>
</dbReference>
<dbReference type="Pfam" id="PF00225">
    <property type="entry name" value="Kinesin"/>
    <property type="match status" value="1"/>
</dbReference>
<dbReference type="PROSITE" id="PS00411">
    <property type="entry name" value="KINESIN_MOTOR_1"/>
    <property type="match status" value="1"/>
</dbReference>
<keyword evidence="6 8" id="KW-0505">Motor protein</keyword>
<dbReference type="SUPFAM" id="SSF52540">
    <property type="entry name" value="P-loop containing nucleoside triphosphate hydrolases"/>
    <property type="match status" value="1"/>
</dbReference>
<evidence type="ECO:0000256" key="3">
    <source>
        <dbReference type="ARBA" id="ARBA00022701"/>
    </source>
</evidence>
<dbReference type="CDD" id="cd01367">
    <property type="entry name" value="KISc_KIF2_like"/>
    <property type="match status" value="1"/>
</dbReference>
<dbReference type="InterPro" id="IPR013761">
    <property type="entry name" value="SAM/pointed_sf"/>
</dbReference>
<evidence type="ECO:0000256" key="5">
    <source>
        <dbReference type="ARBA" id="ARBA00022840"/>
    </source>
</evidence>
<protein>
    <recommendedName>
        <fullName evidence="9">Kinesin-like protein</fullName>
    </recommendedName>
</protein>
<dbReference type="InterPro" id="IPR027417">
    <property type="entry name" value="P-loop_NTPase"/>
</dbReference>
<evidence type="ECO:0000259" key="11">
    <source>
        <dbReference type="PROSITE" id="PS50067"/>
    </source>
</evidence>
<comment type="caution">
    <text evidence="13">The sequence shown here is derived from an EMBL/GenBank/DDBJ whole genome shotgun (WGS) entry which is preliminary data.</text>
</comment>
<reference evidence="13" key="1">
    <citation type="journal article" date="2022" name="bioRxiv">
        <title>Genomics of Preaxostyla Flagellates Illuminates Evolutionary Transitions and the Path Towards Mitochondrial Loss.</title>
        <authorList>
            <person name="Novak L.V.F."/>
            <person name="Treitli S.C."/>
            <person name="Pyrih J."/>
            <person name="Halakuc P."/>
            <person name="Pipaliya S.V."/>
            <person name="Vacek V."/>
            <person name="Brzon O."/>
            <person name="Soukal P."/>
            <person name="Eme L."/>
            <person name="Dacks J.B."/>
            <person name="Karnkowska A."/>
            <person name="Elias M."/>
            <person name="Hampl V."/>
        </authorList>
    </citation>
    <scope>NUCLEOTIDE SEQUENCE</scope>
    <source>
        <strain evidence="13">RCP-MX</strain>
    </source>
</reference>
<dbReference type="InterPro" id="IPR001660">
    <property type="entry name" value="SAM"/>
</dbReference>
<keyword evidence="5 8" id="KW-0067">ATP-binding</keyword>
<evidence type="ECO:0000256" key="7">
    <source>
        <dbReference type="ARBA" id="ARBA00023212"/>
    </source>
</evidence>
<dbReference type="PROSITE" id="PS50067">
    <property type="entry name" value="KINESIN_MOTOR_2"/>
    <property type="match status" value="1"/>
</dbReference>
<evidence type="ECO:0000256" key="1">
    <source>
        <dbReference type="ARBA" id="ARBA00004245"/>
    </source>
</evidence>
<feature type="domain" description="SAM" evidence="12">
    <location>
        <begin position="2"/>
        <end position="65"/>
    </location>
</feature>
<dbReference type="Pfam" id="PF00536">
    <property type="entry name" value="SAM_1"/>
    <property type="match status" value="1"/>
</dbReference>
<dbReference type="Proteomes" id="UP001141327">
    <property type="component" value="Unassembled WGS sequence"/>
</dbReference>
<dbReference type="Gene3D" id="3.40.850.10">
    <property type="entry name" value="Kinesin motor domain"/>
    <property type="match status" value="1"/>
</dbReference>
<dbReference type="InterPro" id="IPR019821">
    <property type="entry name" value="Kinesin_motor_CS"/>
</dbReference>
<name>A0ABQ8UPW0_9EUKA</name>
<feature type="domain" description="Kinesin motor" evidence="11">
    <location>
        <begin position="129"/>
        <end position="408"/>
    </location>
</feature>
<keyword evidence="7" id="KW-0206">Cytoskeleton</keyword>
<sequence length="408" mass="45472">MEQSNRLYEWLNTAGLAQYYPNFVKEGIDENNFTQLSIQDYSKFKITQLPDRKKLFTLISVLKQERQSRETTPLDRANPYMPYHDRSARPAAPATAAPPQQSAPQVPLYQAPIMAPPTAPSPAYAGLKRIRVVVRKRPLNRKEISKQQADIVTIDSDDTISIHEPKIKVDLTKYVERHRFRFDQVFDQDVGNEQIYRCTSYPLVESIFRGGKATCFAYGQTGSGKTYTMMGKGGDSVGMYALAGQDIFNMLRSPQYSHLHATVSFFEIYGGKLFDLLDGRKKLQALEDAHQNVCIAGLKEVDVDNTETLLALIDVGNRARSTGSTGANADSSRSHAILQICLKNMSGKPSGKFSFIDLAGSERAADTSDNNRQTRMEGAEINKSLLALKECIRALDLQHAHLPSAARS</sequence>